<evidence type="ECO:0000313" key="2">
    <source>
        <dbReference type="Proteomes" id="UP000324897"/>
    </source>
</evidence>
<proteinExistence type="predicted"/>
<sequence length="61" mass="6740">MLDVMPHSYQPPSVFFSMPVTPLPSPPTNTSEARSRIWRQAPQLRFDAAPQLRFDAAAAAA</sequence>
<name>A0A5J9U1X9_9POAL</name>
<gene>
    <name evidence="1" type="ORF">EJB05_33485</name>
</gene>
<dbReference type="EMBL" id="RWGY01000029">
    <property type="protein sequence ID" value="TVU17447.1"/>
    <property type="molecule type" value="Genomic_DNA"/>
</dbReference>
<reference evidence="1 2" key="1">
    <citation type="journal article" date="2019" name="Sci. Rep.">
        <title>A high-quality genome of Eragrostis curvula grass provides insights into Poaceae evolution and supports new strategies to enhance forage quality.</title>
        <authorList>
            <person name="Carballo J."/>
            <person name="Santos B.A.C.M."/>
            <person name="Zappacosta D."/>
            <person name="Garbus I."/>
            <person name="Selva J.P."/>
            <person name="Gallo C.A."/>
            <person name="Diaz A."/>
            <person name="Albertini E."/>
            <person name="Caccamo M."/>
            <person name="Echenique V."/>
        </authorList>
    </citation>
    <scope>NUCLEOTIDE SEQUENCE [LARGE SCALE GENOMIC DNA]</scope>
    <source>
        <strain evidence="2">cv. Victoria</strain>
        <tissue evidence="1">Leaf</tissue>
    </source>
</reference>
<organism evidence="1 2">
    <name type="scientific">Eragrostis curvula</name>
    <name type="common">weeping love grass</name>
    <dbReference type="NCBI Taxonomy" id="38414"/>
    <lineage>
        <taxon>Eukaryota</taxon>
        <taxon>Viridiplantae</taxon>
        <taxon>Streptophyta</taxon>
        <taxon>Embryophyta</taxon>
        <taxon>Tracheophyta</taxon>
        <taxon>Spermatophyta</taxon>
        <taxon>Magnoliopsida</taxon>
        <taxon>Liliopsida</taxon>
        <taxon>Poales</taxon>
        <taxon>Poaceae</taxon>
        <taxon>PACMAD clade</taxon>
        <taxon>Chloridoideae</taxon>
        <taxon>Eragrostideae</taxon>
        <taxon>Eragrostidinae</taxon>
        <taxon>Eragrostis</taxon>
    </lineage>
</organism>
<accession>A0A5J9U1X9</accession>
<comment type="caution">
    <text evidence="1">The sequence shown here is derived from an EMBL/GenBank/DDBJ whole genome shotgun (WGS) entry which is preliminary data.</text>
</comment>
<dbReference type="AlphaFoldDB" id="A0A5J9U1X9"/>
<protein>
    <submittedName>
        <fullName evidence="1">Uncharacterized protein</fullName>
    </submittedName>
</protein>
<dbReference type="Gramene" id="TVU17447">
    <property type="protein sequence ID" value="TVU17447"/>
    <property type="gene ID" value="EJB05_33485"/>
</dbReference>
<keyword evidence="2" id="KW-1185">Reference proteome</keyword>
<evidence type="ECO:0000313" key="1">
    <source>
        <dbReference type="EMBL" id="TVU17447.1"/>
    </source>
</evidence>
<dbReference type="Proteomes" id="UP000324897">
    <property type="component" value="Chromosome 7"/>
</dbReference>